<feature type="domain" description="MIR" evidence="16">
    <location>
        <begin position="386"/>
        <end position="444"/>
    </location>
</feature>
<dbReference type="SMART" id="SM00472">
    <property type="entry name" value="MIR"/>
    <property type="match status" value="3"/>
</dbReference>
<feature type="transmembrane region" description="Helical" evidence="15">
    <location>
        <begin position="131"/>
        <end position="150"/>
    </location>
</feature>
<evidence type="ECO:0000256" key="2">
    <source>
        <dbReference type="ARBA" id="ARBA00004922"/>
    </source>
</evidence>
<feature type="transmembrane region" description="Helical" evidence="15">
    <location>
        <begin position="269"/>
        <end position="292"/>
    </location>
</feature>
<protein>
    <recommendedName>
        <fullName evidence="4">dolichyl-phosphate-mannose--protein mannosyltransferase</fullName>
        <ecNumber evidence="4">2.4.1.109</ecNumber>
    </recommendedName>
</protein>
<dbReference type="PANTHER" id="PTHR10050">
    <property type="entry name" value="DOLICHYL-PHOSPHATE-MANNOSE--PROTEIN MANNOSYLTRANSFERASE"/>
    <property type="match status" value="1"/>
</dbReference>
<feature type="transmembrane region" description="Helical" evidence="15">
    <location>
        <begin position="709"/>
        <end position="729"/>
    </location>
</feature>
<evidence type="ECO:0000256" key="3">
    <source>
        <dbReference type="ARBA" id="ARBA00007222"/>
    </source>
</evidence>
<evidence type="ECO:0000256" key="8">
    <source>
        <dbReference type="ARBA" id="ARBA00022737"/>
    </source>
</evidence>
<dbReference type="InterPro" id="IPR003342">
    <property type="entry name" value="ArnT-like_N"/>
</dbReference>
<comment type="caution">
    <text evidence="17">The sequence shown here is derived from an EMBL/GenBank/DDBJ whole genome shotgun (WGS) entry which is preliminary data.</text>
</comment>
<keyword evidence="10 15" id="KW-1133">Transmembrane helix</keyword>
<dbReference type="SUPFAM" id="SSF82109">
    <property type="entry name" value="MIR domain"/>
    <property type="match status" value="1"/>
</dbReference>
<feature type="region of interest" description="Disordered" evidence="14">
    <location>
        <begin position="853"/>
        <end position="903"/>
    </location>
</feature>
<dbReference type="InterPro" id="IPR016093">
    <property type="entry name" value="MIR_motif"/>
</dbReference>
<evidence type="ECO:0000256" key="13">
    <source>
        <dbReference type="ARBA" id="ARBA00045102"/>
    </source>
</evidence>
<dbReference type="UniPathway" id="UPA00378"/>
<keyword evidence="8" id="KW-0677">Repeat</keyword>
<comment type="subcellular location">
    <subcellularLocation>
        <location evidence="1">Endoplasmic reticulum membrane</location>
        <topology evidence="1">Multi-pass membrane protein</topology>
    </subcellularLocation>
</comment>
<dbReference type="InterPro" id="IPR027005">
    <property type="entry name" value="PMT-like"/>
</dbReference>
<dbReference type="AlphaFoldDB" id="A0A8H7UQF5"/>
<keyword evidence="7 15" id="KW-0812">Transmembrane</keyword>
<feature type="transmembrane region" description="Helical" evidence="15">
    <location>
        <begin position="184"/>
        <end position="204"/>
    </location>
</feature>
<dbReference type="OrthoDB" id="292747at2759"/>
<evidence type="ECO:0000256" key="11">
    <source>
        <dbReference type="ARBA" id="ARBA00023136"/>
    </source>
</evidence>
<feature type="transmembrane region" description="Helical" evidence="15">
    <location>
        <begin position="93"/>
        <end position="111"/>
    </location>
</feature>
<comment type="similarity">
    <text evidence="3">Belongs to the glycosyltransferase 39 family.</text>
</comment>
<evidence type="ECO:0000256" key="12">
    <source>
        <dbReference type="ARBA" id="ARBA00045085"/>
    </source>
</evidence>
<evidence type="ECO:0000256" key="14">
    <source>
        <dbReference type="SAM" id="MobiDB-lite"/>
    </source>
</evidence>
<dbReference type="Gene3D" id="2.80.10.50">
    <property type="match status" value="1"/>
</dbReference>
<evidence type="ECO:0000256" key="4">
    <source>
        <dbReference type="ARBA" id="ARBA00012839"/>
    </source>
</evidence>
<evidence type="ECO:0000256" key="9">
    <source>
        <dbReference type="ARBA" id="ARBA00022824"/>
    </source>
</evidence>
<feature type="compositionally biased region" description="Basic residues" evidence="14">
    <location>
        <begin position="872"/>
        <end position="885"/>
    </location>
</feature>
<comment type="pathway">
    <text evidence="2">Protein modification; protein glycosylation.</text>
</comment>
<comment type="catalytic activity">
    <reaction evidence="12">
        <text>a di-trans,poly-cis-dolichyl beta-D-mannosyl phosphate + L-threonyl-[protein] = 3-O-(alpha-D-mannosyl)-L-threonyl-[protein] + a di-trans,poly-cis-dolichyl phosphate + H(+)</text>
        <dbReference type="Rhea" id="RHEA:53396"/>
        <dbReference type="Rhea" id="RHEA-COMP:11060"/>
        <dbReference type="Rhea" id="RHEA-COMP:13547"/>
        <dbReference type="Rhea" id="RHEA-COMP:19498"/>
        <dbReference type="Rhea" id="RHEA-COMP:19501"/>
        <dbReference type="ChEBI" id="CHEBI:15378"/>
        <dbReference type="ChEBI" id="CHEBI:30013"/>
        <dbReference type="ChEBI" id="CHEBI:57683"/>
        <dbReference type="ChEBI" id="CHEBI:58211"/>
        <dbReference type="ChEBI" id="CHEBI:137323"/>
        <dbReference type="EC" id="2.4.1.109"/>
    </reaction>
</comment>
<evidence type="ECO:0000256" key="15">
    <source>
        <dbReference type="SAM" id="Phobius"/>
    </source>
</evidence>
<feature type="transmembrane region" description="Helical" evidence="15">
    <location>
        <begin position="675"/>
        <end position="697"/>
    </location>
</feature>
<accession>A0A8H7UQF5</accession>
<dbReference type="Pfam" id="PF02815">
    <property type="entry name" value="MIR"/>
    <property type="match status" value="1"/>
</dbReference>
<reference evidence="17" key="1">
    <citation type="submission" date="2020-12" db="EMBL/GenBank/DDBJ databases">
        <title>Metabolic potential, ecology and presence of endohyphal bacteria is reflected in genomic diversity of Mucoromycotina.</title>
        <authorList>
            <person name="Muszewska A."/>
            <person name="Okrasinska A."/>
            <person name="Steczkiewicz K."/>
            <person name="Drgas O."/>
            <person name="Orlowska M."/>
            <person name="Perlinska-Lenart U."/>
            <person name="Aleksandrzak-Piekarczyk T."/>
            <person name="Szatraj K."/>
            <person name="Zielenkiewicz U."/>
            <person name="Pilsyk S."/>
            <person name="Malc E."/>
            <person name="Mieczkowski P."/>
            <person name="Kruszewska J.S."/>
            <person name="Biernat P."/>
            <person name="Pawlowska J."/>
        </authorList>
    </citation>
    <scope>NUCLEOTIDE SEQUENCE</scope>
    <source>
        <strain evidence="17">CBS 226.32</strain>
    </source>
</reference>
<proteinExistence type="inferred from homology"/>
<keyword evidence="18" id="KW-1185">Reference proteome</keyword>
<keyword evidence="5" id="KW-0328">Glycosyltransferase</keyword>
<keyword evidence="11 15" id="KW-0472">Membrane</keyword>
<feature type="transmembrane region" description="Helical" evidence="15">
    <location>
        <begin position="224"/>
        <end position="248"/>
    </location>
</feature>
<dbReference type="PANTHER" id="PTHR10050:SF46">
    <property type="entry name" value="PROTEIN O-MANNOSYL-TRANSFERASE 2"/>
    <property type="match status" value="1"/>
</dbReference>
<keyword evidence="9" id="KW-0256">Endoplasmic reticulum</keyword>
<evidence type="ECO:0000256" key="6">
    <source>
        <dbReference type="ARBA" id="ARBA00022679"/>
    </source>
</evidence>
<evidence type="ECO:0000256" key="10">
    <source>
        <dbReference type="ARBA" id="ARBA00022989"/>
    </source>
</evidence>
<evidence type="ECO:0000313" key="17">
    <source>
        <dbReference type="EMBL" id="KAG2190312.1"/>
    </source>
</evidence>
<dbReference type="EMBL" id="JAEPRC010000997">
    <property type="protein sequence ID" value="KAG2190312.1"/>
    <property type="molecule type" value="Genomic_DNA"/>
</dbReference>
<dbReference type="InterPro" id="IPR036300">
    <property type="entry name" value="MIR_dom_sf"/>
</dbReference>
<name>A0A8H7UQF5_9FUNG</name>
<feature type="domain" description="MIR" evidence="16">
    <location>
        <begin position="322"/>
        <end position="376"/>
    </location>
</feature>
<dbReference type="Pfam" id="PF02366">
    <property type="entry name" value="PMT"/>
    <property type="match status" value="1"/>
</dbReference>
<comment type="catalytic activity">
    <reaction evidence="13">
        <text>a di-trans,poly-cis-dolichyl beta-D-mannosyl phosphate + L-seryl-[protein] = 3-O-(alpha-D-mannosyl)-L-seryl-[protein] + a di-trans,poly-cis-dolichyl phosphate + H(+)</text>
        <dbReference type="Rhea" id="RHEA:17377"/>
        <dbReference type="Rhea" id="RHEA-COMP:9863"/>
        <dbReference type="Rhea" id="RHEA-COMP:13546"/>
        <dbReference type="Rhea" id="RHEA-COMP:19498"/>
        <dbReference type="Rhea" id="RHEA-COMP:19501"/>
        <dbReference type="ChEBI" id="CHEBI:15378"/>
        <dbReference type="ChEBI" id="CHEBI:29999"/>
        <dbReference type="ChEBI" id="CHEBI:57683"/>
        <dbReference type="ChEBI" id="CHEBI:58211"/>
        <dbReference type="ChEBI" id="CHEBI:137321"/>
        <dbReference type="EC" id="2.4.1.109"/>
    </reaction>
</comment>
<organism evidence="17 18">
    <name type="scientific">Mucor plumbeus</name>
    <dbReference type="NCBI Taxonomy" id="97098"/>
    <lineage>
        <taxon>Eukaryota</taxon>
        <taxon>Fungi</taxon>
        <taxon>Fungi incertae sedis</taxon>
        <taxon>Mucoromycota</taxon>
        <taxon>Mucoromycotina</taxon>
        <taxon>Mucoromycetes</taxon>
        <taxon>Mucorales</taxon>
        <taxon>Mucorineae</taxon>
        <taxon>Mucoraceae</taxon>
        <taxon>Mucor</taxon>
    </lineage>
</organism>
<dbReference type="Proteomes" id="UP000650833">
    <property type="component" value="Unassembled WGS sequence"/>
</dbReference>
<gene>
    <name evidence="17" type="ORF">INT46_008536</name>
</gene>
<feature type="transmembrane region" description="Helical" evidence="15">
    <location>
        <begin position="603"/>
        <end position="622"/>
    </location>
</feature>
<dbReference type="PROSITE" id="PS50919">
    <property type="entry name" value="MIR"/>
    <property type="match status" value="2"/>
</dbReference>
<keyword evidence="6" id="KW-0808">Transferase</keyword>
<feature type="transmembrane region" description="Helical" evidence="15">
    <location>
        <begin position="647"/>
        <end position="669"/>
    </location>
</feature>
<dbReference type="GO" id="GO:0005789">
    <property type="term" value="C:endoplasmic reticulum membrane"/>
    <property type="evidence" value="ECO:0007669"/>
    <property type="project" value="UniProtKB-SubCell"/>
</dbReference>
<dbReference type="GO" id="GO:0004169">
    <property type="term" value="F:dolichyl-phosphate-mannose-protein mannosyltransferase activity"/>
    <property type="evidence" value="ECO:0007669"/>
    <property type="project" value="UniProtKB-EC"/>
</dbReference>
<evidence type="ECO:0000313" key="18">
    <source>
        <dbReference type="Proteomes" id="UP000650833"/>
    </source>
</evidence>
<evidence type="ECO:0000259" key="16">
    <source>
        <dbReference type="PROSITE" id="PS50919"/>
    </source>
</evidence>
<evidence type="ECO:0000256" key="5">
    <source>
        <dbReference type="ARBA" id="ARBA00022676"/>
    </source>
</evidence>
<evidence type="ECO:0000256" key="1">
    <source>
        <dbReference type="ARBA" id="ARBA00004477"/>
    </source>
</evidence>
<evidence type="ECO:0000256" key="7">
    <source>
        <dbReference type="ARBA" id="ARBA00022692"/>
    </source>
</evidence>
<dbReference type="EC" id="2.4.1.109" evidence="4"/>
<sequence length="903" mass="102472">MFSVRSRKITEKTDDPFVLNDNDEKSEKKGVAYKESTWVGAIHDQLRLALLSSLGLYLRMIKLKVPAYITDVEIETVKQVNWYMAGKFFIGKFPPLVGIVSTGIARLAGYYGTEDLAYSGQAFVDFPVVALRRFSAILGASLVPLCYITMRNLGHSRSAATLASALIIFENGIVTQSRYATPEIYVLFFSALATCSWTLVNKYLQERYGRLSAQIGFWQTVSGISIGCAISSKWTGMLVIPAIWVSILNDTWNRLCEKRNSIKNIVRNFIINVFSTILLPMCVYLAIFQFHFTLVPNAGDHDLLISSHLKYSLQGNSLEPSQSNIAYGSQIVIRHDGSVGGYLHSHKKRYTGGSTQQEITLYPHIDINNIWTVHKKNQIWNSSHPLEFVHNLDHIRLEHFASTRKLHSHDHRPQLTNRKEHNEVSAYGDRLINDAHDYWALKILNDDNHPEKSKNITWKSLNQRFRLIHIRGCHLISHNAYYAPPNGDNHQEVTCMAGAASHVSPWIVESSYHEHLEDMPTISYGMISNKKKFQEVHKLMAKYPNVVFDRLKTGSQNDGVANPKIYKEDNAHKWFFQRASYRIWSELAGYSTHLILNPIVQRLILSSMLFYFGFLGLNAFLAQRQIKLSSYLMWLHSIGMDTLTNDFYTRSIVFFYSASVIHVNCLRLLPPHVAAMPDILGAIYYGIGLASVFLEACTNRLSPILRRSILYGLLLLSIIKFSKLSHLTYGEEKWHRSDCMDAGIDIDCIRFPPHEAELEEIIQNSGSTANSTLLTIYVQMAGNTQHPFRYNQGQEAEADNHVAILKQQAFLKESQKATGTLRYHRVIPTEALSPEEAAKWAQEVHLGAINRQKTANSVASKEEKESVVSKAVTKKKKSPRKKSRKEKSIVNVNGESVMKSNKK</sequence>